<evidence type="ECO:0000313" key="2">
    <source>
        <dbReference type="Proteomes" id="UP000553632"/>
    </source>
</evidence>
<dbReference type="Proteomes" id="UP000553632">
    <property type="component" value="Unassembled WGS sequence"/>
</dbReference>
<dbReference type="EMBL" id="JABANO010039383">
    <property type="protein sequence ID" value="KAF4693357.1"/>
    <property type="molecule type" value="Genomic_DNA"/>
</dbReference>
<feature type="non-terminal residue" evidence="1">
    <location>
        <position position="174"/>
    </location>
</feature>
<organism evidence="1 2">
    <name type="scientific">Perkinsus olseni</name>
    <name type="common">Perkinsus atlanticus</name>
    <dbReference type="NCBI Taxonomy" id="32597"/>
    <lineage>
        <taxon>Eukaryota</taxon>
        <taxon>Sar</taxon>
        <taxon>Alveolata</taxon>
        <taxon>Perkinsozoa</taxon>
        <taxon>Perkinsea</taxon>
        <taxon>Perkinsida</taxon>
        <taxon>Perkinsidae</taxon>
        <taxon>Perkinsus</taxon>
    </lineage>
</organism>
<gene>
    <name evidence="1" type="primary">DNAH1_18</name>
    <name evidence="1" type="ORF">FOZ63_020197</name>
</gene>
<protein>
    <submittedName>
        <fullName evidence="1">Dynein heavy chain 1, axonemal</fullName>
    </submittedName>
</protein>
<comment type="caution">
    <text evidence="1">The sequence shown here is derived from an EMBL/GenBank/DDBJ whole genome shotgun (WGS) entry which is preliminary data.</text>
</comment>
<evidence type="ECO:0000313" key="1">
    <source>
        <dbReference type="EMBL" id="KAF4693357.1"/>
    </source>
</evidence>
<proteinExistence type="predicted"/>
<name>A0A7J6PBT1_PEROL</name>
<sequence>IGKGWFNIEETSLEAYNYGKLKKLIMLVRLMLQDALRDLAINTAELYVDYMKRHVPKEVRIEDLRTVINDWQEGVIRADGSDAPEALFAIEIKRVEKKKEEPRRQSAVNATNRLLRKRSSGEVSTRASGMRRRSSAQTPEYEFVYATNPAMYVQAIAGETILTALRAISDVPHI</sequence>
<accession>A0A7J6PBT1</accession>
<dbReference type="AlphaFoldDB" id="A0A7J6PBT1"/>
<reference evidence="1 2" key="1">
    <citation type="submission" date="2020-04" db="EMBL/GenBank/DDBJ databases">
        <title>Perkinsus olseni comparative genomics.</title>
        <authorList>
            <person name="Bogema D.R."/>
        </authorList>
    </citation>
    <scope>NUCLEOTIDE SEQUENCE [LARGE SCALE GENOMIC DNA]</scope>
    <source>
        <strain evidence="1 2">ATCC PRA-207</strain>
    </source>
</reference>
<keyword evidence="2" id="KW-1185">Reference proteome</keyword>
<feature type="non-terminal residue" evidence="1">
    <location>
        <position position="1"/>
    </location>
</feature>